<geneLocation type="plasmid" evidence="1 2">
    <name>unnamed1</name>
</geneLocation>
<dbReference type="SUPFAM" id="SSF55961">
    <property type="entry name" value="Bet v1-like"/>
    <property type="match status" value="1"/>
</dbReference>
<name>A0A248UMF3_9HYPH</name>
<dbReference type="RefSeq" id="WP_095448199.1">
    <property type="nucleotide sequence ID" value="NZ_CP022605.1"/>
</dbReference>
<accession>A0A248UMF3</accession>
<sequence>MNDDKAKQQAACINLEFDLDALPEKVWRAISNREIRESWLPKDALIDTESAVIKPSEEVRYRMRDDAPPFLESIVTFTIIPNMSGGTHLRIVHELTDTRLDRTKKQAANNNGSPFMHAA</sequence>
<proteinExistence type="predicted"/>
<dbReference type="OrthoDB" id="9803476at2"/>
<dbReference type="Gene3D" id="3.30.530.20">
    <property type="match status" value="1"/>
</dbReference>
<protein>
    <recommendedName>
        <fullName evidence="3">Polyketide cyclase</fullName>
    </recommendedName>
</protein>
<evidence type="ECO:0000313" key="1">
    <source>
        <dbReference type="EMBL" id="ASV88033.1"/>
    </source>
</evidence>
<dbReference type="AlphaFoldDB" id="A0A248UMF3"/>
<dbReference type="Proteomes" id="UP000215256">
    <property type="component" value="Plasmid unnamed1"/>
</dbReference>
<organism evidence="1 2">
    <name type="scientific">Ochrobactrum quorumnocens</name>
    <dbReference type="NCBI Taxonomy" id="271865"/>
    <lineage>
        <taxon>Bacteria</taxon>
        <taxon>Pseudomonadati</taxon>
        <taxon>Pseudomonadota</taxon>
        <taxon>Alphaproteobacteria</taxon>
        <taxon>Hyphomicrobiales</taxon>
        <taxon>Brucellaceae</taxon>
        <taxon>Brucella/Ochrobactrum group</taxon>
        <taxon>Ochrobactrum</taxon>
    </lineage>
</organism>
<dbReference type="KEGG" id="och:CES85_2974"/>
<evidence type="ECO:0008006" key="3">
    <source>
        <dbReference type="Google" id="ProtNLM"/>
    </source>
</evidence>
<dbReference type="CDD" id="cd07814">
    <property type="entry name" value="SRPBCC_CalC_Aha1-like"/>
    <property type="match status" value="1"/>
</dbReference>
<gene>
    <name evidence="1" type="ORF">CES85_2974</name>
</gene>
<keyword evidence="1" id="KW-0614">Plasmid</keyword>
<dbReference type="InterPro" id="IPR023393">
    <property type="entry name" value="START-like_dom_sf"/>
</dbReference>
<dbReference type="EMBL" id="CP022605">
    <property type="protein sequence ID" value="ASV88033.1"/>
    <property type="molecule type" value="Genomic_DNA"/>
</dbReference>
<evidence type="ECO:0000313" key="2">
    <source>
        <dbReference type="Proteomes" id="UP000215256"/>
    </source>
</evidence>
<reference evidence="1 2" key="1">
    <citation type="submission" date="2017-07" db="EMBL/GenBank/DDBJ databases">
        <title>Phylogenetic study on the rhizospheric bacterium Ochrobactrum sp. A44.</title>
        <authorList>
            <person name="Krzyzanowska D.M."/>
            <person name="Ossowicki A."/>
            <person name="Rajewska M."/>
            <person name="Maciag T."/>
            <person name="Kaczynski Z."/>
            <person name="Czerwicka M."/>
            <person name="Jafra S."/>
        </authorList>
    </citation>
    <scope>NUCLEOTIDE SEQUENCE [LARGE SCALE GENOMIC DNA]</scope>
    <source>
        <strain evidence="1 2">A44</strain>
        <plasmid evidence="1 2">unnamed1</plasmid>
    </source>
</reference>